<evidence type="ECO:0000256" key="1">
    <source>
        <dbReference type="PROSITE-ProRule" id="PRU00023"/>
    </source>
</evidence>
<dbReference type="Pfam" id="PF00023">
    <property type="entry name" value="Ank"/>
    <property type="match status" value="1"/>
</dbReference>
<dbReference type="PROSITE" id="PS50088">
    <property type="entry name" value="ANK_REPEAT"/>
    <property type="match status" value="2"/>
</dbReference>
<dbReference type="PROSITE" id="PS50297">
    <property type="entry name" value="ANK_REP_REGION"/>
    <property type="match status" value="2"/>
</dbReference>
<proteinExistence type="predicted"/>
<feature type="repeat" description="ANK" evidence="1">
    <location>
        <begin position="116"/>
        <end position="148"/>
    </location>
</feature>
<gene>
    <name evidence="2" type="ORF">B0I10_11117</name>
</gene>
<name>A0A328WW80_9FLAO</name>
<dbReference type="Proteomes" id="UP000249518">
    <property type="component" value="Unassembled WGS sequence"/>
</dbReference>
<dbReference type="PANTHER" id="PTHR22677:SF4">
    <property type="entry name" value="USHER SYNDROME TYPE-1G PROTEIN-LIKE PROTEIN"/>
    <property type="match status" value="1"/>
</dbReference>
<dbReference type="SUPFAM" id="SSF48403">
    <property type="entry name" value="Ankyrin repeat"/>
    <property type="match status" value="1"/>
</dbReference>
<dbReference type="OrthoDB" id="5657095at2"/>
<dbReference type="InterPro" id="IPR002110">
    <property type="entry name" value="Ankyrin_rpt"/>
</dbReference>
<evidence type="ECO:0000313" key="3">
    <source>
        <dbReference type="Proteomes" id="UP000249518"/>
    </source>
</evidence>
<dbReference type="RefSeq" id="WP_112086604.1">
    <property type="nucleotide sequence ID" value="NZ_QLSV01000011.1"/>
</dbReference>
<dbReference type="InterPro" id="IPR036770">
    <property type="entry name" value="Ankyrin_rpt-contain_sf"/>
</dbReference>
<dbReference type="InterPro" id="IPR039323">
    <property type="entry name" value="ANKRD_45/46/60"/>
</dbReference>
<reference evidence="2 3" key="1">
    <citation type="submission" date="2018-06" db="EMBL/GenBank/DDBJ databases">
        <title>Genomic Encyclopedia of Type Strains, Phase III (KMG-III): the genomes of soil and plant-associated and newly described type strains.</title>
        <authorList>
            <person name="Whitman W."/>
        </authorList>
    </citation>
    <scope>NUCLEOTIDE SEQUENCE [LARGE SCALE GENOMIC DNA]</scope>
    <source>
        <strain evidence="2 3">CGMCC 1.12504</strain>
    </source>
</reference>
<dbReference type="AlphaFoldDB" id="A0A328WW80"/>
<keyword evidence="1" id="KW-0040">ANK repeat</keyword>
<sequence>MKIFYLVLFLLSNTHVFSQEDAFSFVRTRDFDRLSVLLKAQPSLIDAPNEEGFTMLILATYRGYEEIVDFLLNEGANVNYNSEMGTALTAAVFRGNIDLSIKLLNSKANPNLTDLRGVSPLMYATQFKNKELINLLLKYNSDKSLVDNSGKTAFEYAVISKDEEVINILK</sequence>
<dbReference type="Gene3D" id="1.25.40.20">
    <property type="entry name" value="Ankyrin repeat-containing domain"/>
    <property type="match status" value="1"/>
</dbReference>
<organism evidence="2 3">
    <name type="scientific">Flavobacterium lacus</name>
    <dbReference type="NCBI Taxonomy" id="1353778"/>
    <lineage>
        <taxon>Bacteria</taxon>
        <taxon>Pseudomonadati</taxon>
        <taxon>Bacteroidota</taxon>
        <taxon>Flavobacteriia</taxon>
        <taxon>Flavobacteriales</taxon>
        <taxon>Flavobacteriaceae</taxon>
        <taxon>Flavobacterium</taxon>
    </lineage>
</organism>
<dbReference type="EMBL" id="QLSV01000011">
    <property type="protein sequence ID" value="RAR47109.1"/>
    <property type="molecule type" value="Genomic_DNA"/>
</dbReference>
<dbReference type="PANTHER" id="PTHR22677">
    <property type="entry name" value="ANKYRIN REPEAT DOMAIN-CONTAINING PROTEIN 60"/>
    <property type="match status" value="1"/>
</dbReference>
<dbReference type="Pfam" id="PF12796">
    <property type="entry name" value="Ank_2"/>
    <property type="match status" value="1"/>
</dbReference>
<evidence type="ECO:0000313" key="2">
    <source>
        <dbReference type="EMBL" id="RAR47109.1"/>
    </source>
</evidence>
<feature type="repeat" description="ANK" evidence="1">
    <location>
        <begin position="51"/>
        <end position="83"/>
    </location>
</feature>
<comment type="caution">
    <text evidence="2">The sequence shown here is derived from an EMBL/GenBank/DDBJ whole genome shotgun (WGS) entry which is preliminary data.</text>
</comment>
<protein>
    <submittedName>
        <fullName evidence="2">Uncharacterized protein</fullName>
    </submittedName>
</protein>
<accession>A0A328WW80</accession>
<dbReference type="SMART" id="SM00248">
    <property type="entry name" value="ANK"/>
    <property type="match status" value="3"/>
</dbReference>
<keyword evidence="3" id="KW-1185">Reference proteome</keyword>